<dbReference type="InterPro" id="IPR002579">
    <property type="entry name" value="Met_Sox_Rdtase_MsrB_dom"/>
</dbReference>
<accession>A0ABX8UIM5</accession>
<organism evidence="6 7">
    <name type="scientific">Paraburkholderia edwinii</name>
    <dbReference type="NCBI Taxonomy" id="2861782"/>
    <lineage>
        <taxon>Bacteria</taxon>
        <taxon>Pseudomonadati</taxon>
        <taxon>Pseudomonadota</taxon>
        <taxon>Betaproteobacteria</taxon>
        <taxon>Burkholderiales</taxon>
        <taxon>Burkholderiaceae</taxon>
        <taxon>Paraburkholderia</taxon>
    </lineage>
</organism>
<protein>
    <recommendedName>
        <fullName evidence="1">peptide-methionine (R)-S-oxide reductase</fullName>
        <ecNumber evidence="1">1.8.4.12</ecNumber>
    </recommendedName>
</protein>
<dbReference type="PROSITE" id="PS51790">
    <property type="entry name" value="MSRB"/>
    <property type="match status" value="1"/>
</dbReference>
<dbReference type="RefSeq" id="WP_219796191.1">
    <property type="nucleotide sequence ID" value="NZ_CP080095.1"/>
</dbReference>
<evidence type="ECO:0000256" key="4">
    <source>
        <dbReference type="SAM" id="SignalP"/>
    </source>
</evidence>
<dbReference type="NCBIfam" id="TIGR00357">
    <property type="entry name" value="peptide-methionine (R)-S-oxide reductase MsrB"/>
    <property type="match status" value="1"/>
</dbReference>
<name>A0ABX8UIM5_9BURK</name>
<keyword evidence="2 6" id="KW-0560">Oxidoreductase</keyword>
<dbReference type="PROSITE" id="PS51318">
    <property type="entry name" value="TAT"/>
    <property type="match status" value="1"/>
</dbReference>
<gene>
    <name evidence="6" type="primary">msrB</name>
    <name evidence="6" type="ORF">KZJ38_12430</name>
</gene>
<evidence type="ECO:0000259" key="5">
    <source>
        <dbReference type="PROSITE" id="PS51790"/>
    </source>
</evidence>
<evidence type="ECO:0000256" key="1">
    <source>
        <dbReference type="ARBA" id="ARBA00012499"/>
    </source>
</evidence>
<keyword evidence="7" id="KW-1185">Reference proteome</keyword>
<reference evidence="6 7" key="1">
    <citation type="submission" date="2021-07" db="EMBL/GenBank/DDBJ databases">
        <title>Paraburkholderia edwinii protects Aspergillus sp. from phenazines by acting as a toxin sponge.</title>
        <authorList>
            <person name="Dahlstrom K.M."/>
            <person name="Newman D.K."/>
        </authorList>
    </citation>
    <scope>NUCLEOTIDE SEQUENCE [LARGE SCALE GENOMIC DNA]</scope>
    <source>
        <strain evidence="6 7">Pe01</strain>
    </source>
</reference>
<feature type="signal peptide" evidence="4">
    <location>
        <begin position="1"/>
        <end position="28"/>
    </location>
</feature>
<dbReference type="EC" id="1.8.4.12" evidence="1"/>
<dbReference type="EMBL" id="CP080095">
    <property type="protein sequence ID" value="QYD67197.1"/>
    <property type="molecule type" value="Genomic_DNA"/>
</dbReference>
<feature type="chain" id="PRO_5045344762" description="peptide-methionine (R)-S-oxide reductase" evidence="4">
    <location>
        <begin position="29"/>
        <end position="185"/>
    </location>
</feature>
<dbReference type="InterPro" id="IPR006311">
    <property type="entry name" value="TAT_signal"/>
</dbReference>
<dbReference type="Proteomes" id="UP000826462">
    <property type="component" value="Chromosome 1"/>
</dbReference>
<dbReference type="SUPFAM" id="SSF51316">
    <property type="entry name" value="Mss4-like"/>
    <property type="match status" value="1"/>
</dbReference>
<dbReference type="PANTHER" id="PTHR10173:SF57">
    <property type="entry name" value="PEPTIDE-METHIONINE (R)-S-OXIDE REDUCTASE"/>
    <property type="match status" value="1"/>
</dbReference>
<evidence type="ECO:0000256" key="3">
    <source>
        <dbReference type="ARBA" id="ARBA00048488"/>
    </source>
</evidence>
<evidence type="ECO:0000256" key="2">
    <source>
        <dbReference type="ARBA" id="ARBA00023002"/>
    </source>
</evidence>
<dbReference type="Pfam" id="PF01641">
    <property type="entry name" value="SelR"/>
    <property type="match status" value="1"/>
</dbReference>
<evidence type="ECO:0000313" key="6">
    <source>
        <dbReference type="EMBL" id="QYD67197.1"/>
    </source>
</evidence>
<keyword evidence="4" id="KW-0732">Signal</keyword>
<dbReference type="Gene3D" id="2.170.150.20">
    <property type="entry name" value="Peptide methionine sulfoxide reductase"/>
    <property type="match status" value="1"/>
</dbReference>
<dbReference type="InterPro" id="IPR028427">
    <property type="entry name" value="Met_Sox_Rdtase_MsrB"/>
</dbReference>
<dbReference type="GO" id="GO:0033743">
    <property type="term" value="F:peptide-methionine (R)-S-oxide reductase activity"/>
    <property type="evidence" value="ECO:0007669"/>
    <property type="project" value="UniProtKB-EC"/>
</dbReference>
<dbReference type="PANTHER" id="PTHR10173">
    <property type="entry name" value="METHIONINE SULFOXIDE REDUCTASE"/>
    <property type="match status" value="1"/>
</dbReference>
<proteinExistence type="predicted"/>
<comment type="catalytic activity">
    <reaction evidence="3">
        <text>L-methionyl-[protein] + [thioredoxin]-disulfide + H2O = L-methionyl-(R)-S-oxide-[protein] + [thioredoxin]-dithiol</text>
        <dbReference type="Rhea" id="RHEA:24164"/>
        <dbReference type="Rhea" id="RHEA-COMP:10698"/>
        <dbReference type="Rhea" id="RHEA-COMP:10700"/>
        <dbReference type="Rhea" id="RHEA-COMP:12313"/>
        <dbReference type="Rhea" id="RHEA-COMP:12314"/>
        <dbReference type="ChEBI" id="CHEBI:15377"/>
        <dbReference type="ChEBI" id="CHEBI:16044"/>
        <dbReference type="ChEBI" id="CHEBI:29950"/>
        <dbReference type="ChEBI" id="CHEBI:45764"/>
        <dbReference type="ChEBI" id="CHEBI:50058"/>
        <dbReference type="EC" id="1.8.4.12"/>
    </reaction>
</comment>
<sequence length="185" mass="20182">MKYRRRFLLAGTTTLAALAALTQWRALAGVLPDASGSSDGEANAPAANEPAADEHFDVTHTEAQWRDLLTPAQFAVLREAATERPYSSPLNDEHRVGVFACAGCALQLFSSHTKFDSHTGWPSFYAPLDHAVATHTDRSFHMTRTEVHCSRCGGHLGHVFDDGPRPTGLRYCMNGLAMNFVPRSA</sequence>
<feature type="domain" description="MsrB" evidence="5">
    <location>
        <begin position="62"/>
        <end position="183"/>
    </location>
</feature>
<dbReference type="InterPro" id="IPR011057">
    <property type="entry name" value="Mss4-like_sf"/>
</dbReference>
<evidence type="ECO:0000313" key="7">
    <source>
        <dbReference type="Proteomes" id="UP000826462"/>
    </source>
</evidence>